<feature type="transmembrane region" description="Helical" evidence="6">
    <location>
        <begin position="72"/>
        <end position="96"/>
    </location>
</feature>
<evidence type="ECO:0000256" key="6">
    <source>
        <dbReference type="RuleBase" id="RU361157"/>
    </source>
</evidence>
<dbReference type="PANTHER" id="PTHR43229">
    <property type="entry name" value="NODULATION PROTEIN J"/>
    <property type="match status" value="1"/>
</dbReference>
<dbReference type="EMBL" id="FNAD01000025">
    <property type="protein sequence ID" value="SDE50536.1"/>
    <property type="molecule type" value="Genomic_DNA"/>
</dbReference>
<keyword evidence="6" id="KW-1003">Cell membrane</keyword>
<dbReference type="RefSeq" id="WP_245681102.1">
    <property type="nucleotide sequence ID" value="NZ_FNAD01000025.1"/>
</dbReference>
<feature type="transmembrane region" description="Helical" evidence="6">
    <location>
        <begin position="30"/>
        <end position="52"/>
    </location>
</feature>
<comment type="similarity">
    <text evidence="6">Belongs to the ABC-2 integral membrane protein family.</text>
</comment>
<keyword evidence="3 6" id="KW-1133">Transmembrane helix</keyword>
<keyword evidence="6" id="KW-0813">Transport</keyword>
<dbReference type="InterPro" id="IPR047817">
    <property type="entry name" value="ABC2_TM_bact-type"/>
</dbReference>
<dbReference type="InterPro" id="IPR051784">
    <property type="entry name" value="Nod_factor_ABC_transporter"/>
</dbReference>
<dbReference type="GO" id="GO:0043190">
    <property type="term" value="C:ATP-binding cassette (ABC) transporter complex"/>
    <property type="evidence" value="ECO:0007669"/>
    <property type="project" value="InterPro"/>
</dbReference>
<evidence type="ECO:0000256" key="5">
    <source>
        <dbReference type="ARBA" id="ARBA00023251"/>
    </source>
</evidence>
<dbReference type="InterPro" id="IPR013525">
    <property type="entry name" value="ABC2_TM"/>
</dbReference>
<organism evidence="8 9">
    <name type="scientific">Glycomyces harbinensis</name>
    <dbReference type="NCBI Taxonomy" id="58114"/>
    <lineage>
        <taxon>Bacteria</taxon>
        <taxon>Bacillati</taxon>
        <taxon>Actinomycetota</taxon>
        <taxon>Actinomycetes</taxon>
        <taxon>Glycomycetales</taxon>
        <taxon>Glycomycetaceae</taxon>
        <taxon>Glycomyces</taxon>
    </lineage>
</organism>
<evidence type="ECO:0000256" key="2">
    <source>
        <dbReference type="ARBA" id="ARBA00022692"/>
    </source>
</evidence>
<gene>
    <name evidence="8" type="ORF">SAMN05216270_1258</name>
</gene>
<dbReference type="GO" id="GO:0046677">
    <property type="term" value="P:response to antibiotic"/>
    <property type="evidence" value="ECO:0007669"/>
    <property type="project" value="UniProtKB-KW"/>
</dbReference>
<comment type="subcellular location">
    <subcellularLocation>
        <location evidence="6">Cell membrane</location>
        <topology evidence="6">Multi-pass membrane protein</topology>
    </subcellularLocation>
    <subcellularLocation>
        <location evidence="1">Membrane</location>
        <topology evidence="1">Multi-pass membrane protein</topology>
    </subcellularLocation>
</comment>
<dbReference type="InterPro" id="IPR000412">
    <property type="entry name" value="ABC_2_transport"/>
</dbReference>
<evidence type="ECO:0000256" key="4">
    <source>
        <dbReference type="ARBA" id="ARBA00023136"/>
    </source>
</evidence>
<sequence length="265" mass="29041">MSVIAYSAARATLRSSGALLNRNWIAMRRAWVLIVSGAVESLLFLFAFGFGVGSLVGDLTLPDGSTVSYTAYVAPAILANAAMMGVLAETSINVFAKFKWMKVYDGILNTPLRPWDVALGEVWWALIRGGTYIGAFVVIMGLFGLLDSWWSLLAVPACVFIALAFAGIGLTLATLFREWTDFDWMNAVVFAMFLFGGTFTPVEAYPAFVQPVVYVMPLYHGIELVRGLSLGQPSPWMLLHIAYLLALCVVGMWVAQKRLSKALYK</sequence>
<dbReference type="STRING" id="58114.SAMN05216270_1258"/>
<evidence type="ECO:0000313" key="8">
    <source>
        <dbReference type="EMBL" id="SDE50536.1"/>
    </source>
</evidence>
<dbReference type="PIRSF" id="PIRSF006648">
    <property type="entry name" value="DrrB"/>
    <property type="match status" value="1"/>
</dbReference>
<dbReference type="PANTHER" id="PTHR43229:SF2">
    <property type="entry name" value="NODULATION PROTEIN J"/>
    <property type="match status" value="1"/>
</dbReference>
<dbReference type="AlphaFoldDB" id="A0A1G7DHK1"/>
<evidence type="ECO:0000256" key="3">
    <source>
        <dbReference type="ARBA" id="ARBA00022989"/>
    </source>
</evidence>
<dbReference type="Pfam" id="PF01061">
    <property type="entry name" value="ABC2_membrane"/>
    <property type="match status" value="1"/>
</dbReference>
<feature type="transmembrane region" description="Helical" evidence="6">
    <location>
        <begin position="236"/>
        <end position="255"/>
    </location>
</feature>
<evidence type="ECO:0000259" key="7">
    <source>
        <dbReference type="PROSITE" id="PS51012"/>
    </source>
</evidence>
<keyword evidence="4 6" id="KW-0472">Membrane</keyword>
<dbReference type="PRINTS" id="PR00164">
    <property type="entry name" value="ABC2TRNSPORT"/>
</dbReference>
<feature type="transmembrane region" description="Helical" evidence="6">
    <location>
        <begin position="117"/>
        <end position="143"/>
    </location>
</feature>
<name>A0A1G7DHK1_9ACTN</name>
<feature type="transmembrane region" description="Helical" evidence="6">
    <location>
        <begin position="188"/>
        <end position="208"/>
    </location>
</feature>
<dbReference type="Proteomes" id="UP000198949">
    <property type="component" value="Unassembled WGS sequence"/>
</dbReference>
<keyword evidence="9" id="KW-1185">Reference proteome</keyword>
<evidence type="ECO:0000256" key="1">
    <source>
        <dbReference type="ARBA" id="ARBA00004141"/>
    </source>
</evidence>
<accession>A0A1G7DHK1</accession>
<feature type="domain" description="ABC transmembrane type-2" evidence="7">
    <location>
        <begin position="32"/>
        <end position="262"/>
    </location>
</feature>
<feature type="transmembrane region" description="Helical" evidence="6">
    <location>
        <begin position="149"/>
        <end position="176"/>
    </location>
</feature>
<keyword evidence="2 6" id="KW-0812">Transmembrane</keyword>
<reference evidence="9" key="1">
    <citation type="submission" date="2016-10" db="EMBL/GenBank/DDBJ databases">
        <authorList>
            <person name="Varghese N."/>
            <person name="Submissions S."/>
        </authorList>
    </citation>
    <scope>NUCLEOTIDE SEQUENCE [LARGE SCALE GENOMIC DNA]</scope>
    <source>
        <strain evidence="9">CGMCC 4.3516</strain>
    </source>
</reference>
<evidence type="ECO:0000313" key="9">
    <source>
        <dbReference type="Proteomes" id="UP000198949"/>
    </source>
</evidence>
<proteinExistence type="inferred from homology"/>
<dbReference type="GO" id="GO:0140359">
    <property type="term" value="F:ABC-type transporter activity"/>
    <property type="evidence" value="ECO:0007669"/>
    <property type="project" value="InterPro"/>
</dbReference>
<dbReference type="PROSITE" id="PS51012">
    <property type="entry name" value="ABC_TM2"/>
    <property type="match status" value="1"/>
</dbReference>
<keyword evidence="5" id="KW-0046">Antibiotic resistance</keyword>
<protein>
    <recommendedName>
        <fullName evidence="6">Transport permease protein</fullName>
    </recommendedName>
</protein>